<accession>A0A376LSA5</accession>
<dbReference type="RefSeq" id="WP_023278320.1">
    <property type="nucleotide sequence ID" value="NZ_JAGUTP010000004.1"/>
</dbReference>
<evidence type="ECO:0000313" key="2">
    <source>
        <dbReference type="Proteomes" id="UP000254877"/>
    </source>
</evidence>
<gene>
    <name evidence="1" type="ORF">NCTC7928_07057</name>
</gene>
<dbReference type="EMBL" id="UGAB01000002">
    <property type="protein sequence ID" value="STF46255.1"/>
    <property type="molecule type" value="Genomic_DNA"/>
</dbReference>
<dbReference type="AlphaFoldDB" id="A0A376LSA5"/>
<reference evidence="1 2" key="1">
    <citation type="submission" date="2018-06" db="EMBL/GenBank/DDBJ databases">
        <authorList>
            <consortium name="Pathogen Informatics"/>
            <person name="Doyle S."/>
        </authorList>
    </citation>
    <scope>NUCLEOTIDE SEQUENCE [LARGE SCALE GENOMIC DNA]</scope>
    <source>
        <strain evidence="1 2">NCTC7928</strain>
    </source>
</reference>
<organism evidence="1 2">
    <name type="scientific">Escherichia coli</name>
    <dbReference type="NCBI Taxonomy" id="562"/>
    <lineage>
        <taxon>Bacteria</taxon>
        <taxon>Pseudomonadati</taxon>
        <taxon>Pseudomonadota</taxon>
        <taxon>Gammaproteobacteria</taxon>
        <taxon>Enterobacterales</taxon>
        <taxon>Enterobacteriaceae</taxon>
        <taxon>Escherichia</taxon>
    </lineage>
</organism>
<name>A0A376LSA5_ECOLX</name>
<dbReference type="Proteomes" id="UP000254877">
    <property type="component" value="Unassembled WGS sequence"/>
</dbReference>
<evidence type="ECO:0000313" key="1">
    <source>
        <dbReference type="EMBL" id="STF46255.1"/>
    </source>
</evidence>
<sequence>MVSNEELKMADEIRKALDAAENNETVYFSEREVEKMMDEFKLKFEKDN</sequence>
<protein>
    <submittedName>
        <fullName evidence="1">Uncharacterized protein</fullName>
    </submittedName>
</protein>
<proteinExistence type="predicted"/>